<dbReference type="eggNOG" id="COG3712">
    <property type="taxonomic scope" value="Bacteria"/>
</dbReference>
<name>N6YTS0_THAL4</name>
<dbReference type="InterPro" id="IPR006860">
    <property type="entry name" value="FecR"/>
</dbReference>
<dbReference type="GO" id="GO:0016989">
    <property type="term" value="F:sigma factor antagonist activity"/>
    <property type="evidence" value="ECO:0007669"/>
    <property type="project" value="TreeGrafter"/>
</dbReference>
<protein>
    <submittedName>
        <fullName evidence="3">FecR-like transmembrane sensor, Fe2+-dicitrate sensor</fullName>
    </submittedName>
</protein>
<dbReference type="PANTHER" id="PTHR30273">
    <property type="entry name" value="PERIPLASMIC SIGNAL SENSOR AND SIGMA FACTOR ACTIVATOR FECR-RELATED"/>
    <property type="match status" value="1"/>
</dbReference>
<feature type="domain" description="FecR N-terminal" evidence="2">
    <location>
        <begin position="20"/>
        <end position="61"/>
    </location>
</feature>
<dbReference type="Pfam" id="PF16220">
    <property type="entry name" value="DUF4880"/>
    <property type="match status" value="1"/>
</dbReference>
<proteinExistence type="predicted"/>
<gene>
    <name evidence="3" type="ORF">C666_14620</name>
</gene>
<dbReference type="InterPro" id="IPR032623">
    <property type="entry name" value="FecR_N"/>
</dbReference>
<dbReference type="InterPro" id="IPR012373">
    <property type="entry name" value="Ferrdict_sens_TM"/>
</dbReference>
<dbReference type="Pfam" id="PF04773">
    <property type="entry name" value="FecR"/>
    <property type="match status" value="1"/>
</dbReference>
<dbReference type="EMBL" id="AMXE01000067">
    <property type="protein sequence ID" value="ENO85792.1"/>
    <property type="molecule type" value="Genomic_DNA"/>
</dbReference>
<dbReference type="PIRSF" id="PIRSF018266">
    <property type="entry name" value="FecR"/>
    <property type="match status" value="1"/>
</dbReference>
<sequence length="328" mass="36107">MPAFDPQQPPPGIAPDIARRAVEWLFELQEAGNAGTTRQAFEAWLAEHPEHRRAWDQIQRVNARLHRVADDAPPIRKALLGGGRKNRRRELLIALLGAGTSGGLWLRSEHGMRTTGLLADLRTGVGERRTLTLPDGSELAINSDSSLDLRFDGHTRQLTLHRGEILVRTAPDEAKRPFIVATRHGTLRPLGTRFSVRILPDAAHIAVFEGAVAVQPAGDTAPRAPVQTGEQLRFAAGLAEAPHAADENTVAWRDGILVASGMPLAEFLAEVGRHRHGRLACAPEIADWRVSGTYRLDDTDRILDVLRDSLPVRIHFLTRYWVTVHPAA</sequence>
<keyword evidence="3" id="KW-0812">Transmembrane</keyword>
<feature type="domain" description="FecR protein" evidence="1">
    <location>
        <begin position="120"/>
        <end position="212"/>
    </location>
</feature>
<evidence type="ECO:0000313" key="3">
    <source>
        <dbReference type="EMBL" id="ENO85792.1"/>
    </source>
</evidence>
<evidence type="ECO:0000313" key="4">
    <source>
        <dbReference type="Proteomes" id="UP000013232"/>
    </source>
</evidence>
<dbReference type="AlphaFoldDB" id="N6YTS0"/>
<keyword evidence="3" id="KW-0472">Membrane</keyword>
<dbReference type="RefSeq" id="WP_004341816.1">
    <property type="nucleotide sequence ID" value="NZ_AMXE01000067.1"/>
</dbReference>
<accession>N6YTS0</accession>
<dbReference type="STRING" id="1123367.GCA_000621305_00535"/>
<keyword evidence="4" id="KW-1185">Reference proteome</keyword>
<organism evidence="3 4">
    <name type="scientific">Thauera linaloolentis (strain DSM 12138 / JCM 21573 / CCUG 41526 / CIP 105981 / IAM 15112 / NBRC 102519 / 47Lol)</name>
    <dbReference type="NCBI Taxonomy" id="1123367"/>
    <lineage>
        <taxon>Bacteria</taxon>
        <taxon>Pseudomonadati</taxon>
        <taxon>Pseudomonadota</taxon>
        <taxon>Betaproteobacteria</taxon>
        <taxon>Rhodocyclales</taxon>
        <taxon>Zoogloeaceae</taxon>
        <taxon>Thauera</taxon>
    </lineage>
</organism>
<evidence type="ECO:0000259" key="1">
    <source>
        <dbReference type="Pfam" id="PF04773"/>
    </source>
</evidence>
<evidence type="ECO:0000259" key="2">
    <source>
        <dbReference type="Pfam" id="PF16220"/>
    </source>
</evidence>
<dbReference type="Proteomes" id="UP000013232">
    <property type="component" value="Unassembled WGS sequence"/>
</dbReference>
<comment type="caution">
    <text evidence="3">The sequence shown here is derived from an EMBL/GenBank/DDBJ whole genome shotgun (WGS) entry which is preliminary data.</text>
</comment>
<dbReference type="Gene3D" id="2.60.120.1440">
    <property type="match status" value="1"/>
</dbReference>
<dbReference type="PANTHER" id="PTHR30273:SF2">
    <property type="entry name" value="PROTEIN FECR"/>
    <property type="match status" value="1"/>
</dbReference>
<reference evidence="3 4" key="1">
    <citation type="submission" date="2012-09" db="EMBL/GenBank/DDBJ databases">
        <title>Draft Genome Sequences of 6 Strains from Genus Thauera.</title>
        <authorList>
            <person name="Liu B."/>
            <person name="Shapleigh J.P."/>
            <person name="Frostegard A.H."/>
        </authorList>
    </citation>
    <scope>NUCLEOTIDE SEQUENCE [LARGE SCALE GENOMIC DNA]</scope>
    <source>
        <strain evidence="4">47Lol / DSM 12138</strain>
    </source>
</reference>